<protein>
    <recommendedName>
        <fullName evidence="1">Glucose-methanol-choline oxidoreductase C-terminal domain-containing protein</fullName>
    </recommendedName>
</protein>
<sequence>MNAYTTTKAGPLGNTVTCTSFIPYQTVASSATTSDVSQHVDQVCDAAPKLPASQALIQHRQLLDPGEAALQIVALPTGADITRSHNGSGTFLHEIPGNYCTLAACLTHPFSRGSVHIQSANVSDYPAIDPAYLSHPLDVDILAHTILHLNDIATTEPLASKLKDHGTVPMPKMKISKTLDEAKEHVRNNCVT</sequence>
<dbReference type="InterPro" id="IPR007867">
    <property type="entry name" value="GMC_OxRtase_C"/>
</dbReference>
<name>A0ABR0LL05_9PEZI</name>
<proteinExistence type="predicted"/>
<accession>A0ABR0LL05</accession>
<dbReference type="InterPro" id="IPR012132">
    <property type="entry name" value="GMC_OxRdtase"/>
</dbReference>
<keyword evidence="3" id="KW-1185">Reference proteome</keyword>
<evidence type="ECO:0000313" key="2">
    <source>
        <dbReference type="EMBL" id="KAK5187932.1"/>
    </source>
</evidence>
<dbReference type="Proteomes" id="UP001357485">
    <property type="component" value="Unassembled WGS sequence"/>
</dbReference>
<evidence type="ECO:0000259" key="1">
    <source>
        <dbReference type="Pfam" id="PF05199"/>
    </source>
</evidence>
<dbReference type="PANTHER" id="PTHR11552:SF210">
    <property type="entry name" value="GLUCOSE-METHANOL-CHOLINE OXIDOREDUCTASE N-TERMINAL DOMAIN-CONTAINING PROTEIN-RELATED"/>
    <property type="match status" value="1"/>
</dbReference>
<dbReference type="SUPFAM" id="SSF54373">
    <property type="entry name" value="FAD-linked reductases, C-terminal domain"/>
    <property type="match status" value="1"/>
</dbReference>
<feature type="non-terminal residue" evidence="2">
    <location>
        <position position="192"/>
    </location>
</feature>
<comment type="caution">
    <text evidence="2">The sequence shown here is derived from an EMBL/GenBank/DDBJ whole genome shotgun (WGS) entry which is preliminary data.</text>
</comment>
<dbReference type="Gene3D" id="3.30.560.10">
    <property type="entry name" value="Glucose Oxidase, domain 3"/>
    <property type="match status" value="1"/>
</dbReference>
<dbReference type="EMBL" id="JAVRRA010018739">
    <property type="protein sequence ID" value="KAK5187932.1"/>
    <property type="molecule type" value="Genomic_DNA"/>
</dbReference>
<dbReference type="Pfam" id="PF05199">
    <property type="entry name" value="GMC_oxred_C"/>
    <property type="match status" value="1"/>
</dbReference>
<dbReference type="PANTHER" id="PTHR11552">
    <property type="entry name" value="GLUCOSE-METHANOL-CHOLINE GMC OXIDOREDUCTASE"/>
    <property type="match status" value="1"/>
</dbReference>
<feature type="domain" description="Glucose-methanol-choline oxidoreductase C-terminal" evidence="1">
    <location>
        <begin position="109"/>
        <end position="191"/>
    </location>
</feature>
<gene>
    <name evidence="2" type="ORF">LTR16_009151</name>
</gene>
<organism evidence="2 3">
    <name type="scientific">Cryomyces antarcticus</name>
    <dbReference type="NCBI Taxonomy" id="329879"/>
    <lineage>
        <taxon>Eukaryota</taxon>
        <taxon>Fungi</taxon>
        <taxon>Dikarya</taxon>
        <taxon>Ascomycota</taxon>
        <taxon>Pezizomycotina</taxon>
        <taxon>Dothideomycetes</taxon>
        <taxon>Dothideomycetes incertae sedis</taxon>
        <taxon>Cryomyces</taxon>
    </lineage>
</organism>
<reference evidence="2 3" key="1">
    <citation type="submission" date="2023-08" db="EMBL/GenBank/DDBJ databases">
        <title>Black Yeasts Isolated from many extreme environments.</title>
        <authorList>
            <person name="Coleine C."/>
            <person name="Stajich J.E."/>
            <person name="Selbmann L."/>
        </authorList>
    </citation>
    <scope>NUCLEOTIDE SEQUENCE [LARGE SCALE GENOMIC DNA]</scope>
    <source>
        <strain evidence="2 3">CCFEE 536</strain>
    </source>
</reference>
<evidence type="ECO:0000313" key="3">
    <source>
        <dbReference type="Proteomes" id="UP001357485"/>
    </source>
</evidence>